<evidence type="ECO:0000256" key="6">
    <source>
        <dbReference type="ARBA" id="ARBA00022695"/>
    </source>
</evidence>
<proteinExistence type="inferred from homology"/>
<dbReference type="GeneID" id="84817846"/>
<dbReference type="Proteomes" id="UP000019050">
    <property type="component" value="Unassembled WGS sequence"/>
</dbReference>
<dbReference type="InterPro" id="IPR040982">
    <property type="entry name" value="DNA_pol3_finger"/>
</dbReference>
<keyword evidence="7" id="KW-0235">DNA replication</keyword>
<dbReference type="InterPro" id="IPR003141">
    <property type="entry name" value="Pol/His_phosphatase_N"/>
</dbReference>
<dbReference type="Pfam" id="PF17657">
    <property type="entry name" value="DNA_pol3_finger"/>
    <property type="match status" value="1"/>
</dbReference>
<name>W1Q294_ABIDE</name>
<keyword evidence="5" id="KW-0808">Transferase</keyword>
<dbReference type="InterPro" id="IPR011708">
    <property type="entry name" value="DNA_pol3_alpha_NTPase_dom"/>
</dbReference>
<dbReference type="STRING" id="592010.GCWU000182_001343"/>
<comment type="similarity">
    <text evidence="2">Belongs to the DNA polymerase type-C family. DnaE subfamily.</text>
</comment>
<feature type="domain" description="Polymerase/histidinol phosphatase N-terminal" evidence="12">
    <location>
        <begin position="1"/>
        <end position="68"/>
    </location>
</feature>
<dbReference type="InterPro" id="IPR004365">
    <property type="entry name" value="NA-bd_OB_tRNA"/>
</dbReference>
<evidence type="ECO:0000256" key="8">
    <source>
        <dbReference type="ARBA" id="ARBA00022932"/>
    </source>
</evidence>
<organism evidence="13 14">
    <name type="scientific">Abiotrophia defectiva ATCC 49176</name>
    <dbReference type="NCBI Taxonomy" id="592010"/>
    <lineage>
        <taxon>Bacteria</taxon>
        <taxon>Bacillati</taxon>
        <taxon>Bacillota</taxon>
        <taxon>Bacilli</taxon>
        <taxon>Lactobacillales</taxon>
        <taxon>Aerococcaceae</taxon>
        <taxon>Abiotrophia</taxon>
    </lineage>
</organism>
<dbReference type="GO" id="GO:0008408">
    <property type="term" value="F:3'-5' exonuclease activity"/>
    <property type="evidence" value="ECO:0007669"/>
    <property type="project" value="InterPro"/>
</dbReference>
<dbReference type="AlphaFoldDB" id="W1Q294"/>
<evidence type="ECO:0000313" key="14">
    <source>
        <dbReference type="Proteomes" id="UP000019050"/>
    </source>
</evidence>
<dbReference type="SMART" id="SM00481">
    <property type="entry name" value="POLIIIAc"/>
    <property type="match status" value="1"/>
</dbReference>
<dbReference type="Pfam" id="PF02811">
    <property type="entry name" value="PHP"/>
    <property type="match status" value="1"/>
</dbReference>
<dbReference type="NCBIfam" id="TIGR00594">
    <property type="entry name" value="polc"/>
    <property type="match status" value="1"/>
</dbReference>
<dbReference type="InterPro" id="IPR004013">
    <property type="entry name" value="PHP_dom"/>
</dbReference>
<evidence type="ECO:0000256" key="11">
    <source>
        <dbReference type="ARBA" id="ARBA00049244"/>
    </source>
</evidence>
<dbReference type="EC" id="2.7.7.7" evidence="3"/>
<keyword evidence="6" id="KW-0548">Nucleotidyltransferase</keyword>
<dbReference type="CDD" id="cd07431">
    <property type="entry name" value="PHP_PolIIIA"/>
    <property type="match status" value="1"/>
</dbReference>
<dbReference type="Gene3D" id="3.20.20.140">
    <property type="entry name" value="Metal-dependent hydrolases"/>
    <property type="match status" value="1"/>
</dbReference>
<dbReference type="PANTHER" id="PTHR32294">
    <property type="entry name" value="DNA POLYMERASE III SUBUNIT ALPHA"/>
    <property type="match status" value="1"/>
</dbReference>
<evidence type="ECO:0000256" key="3">
    <source>
        <dbReference type="ARBA" id="ARBA00012417"/>
    </source>
</evidence>
<reference evidence="13" key="1">
    <citation type="submission" date="2013-06" db="EMBL/GenBank/DDBJ databases">
        <authorList>
            <person name="Weinstock G."/>
            <person name="Sodergren E."/>
            <person name="Clifton S."/>
            <person name="Fulton L."/>
            <person name="Fulton B."/>
            <person name="Courtney L."/>
            <person name="Fronick C."/>
            <person name="Harrison M."/>
            <person name="Strong C."/>
            <person name="Farmer C."/>
            <person name="Delahaunty K."/>
            <person name="Markovic C."/>
            <person name="Hall O."/>
            <person name="Minx P."/>
            <person name="Tomlinson C."/>
            <person name="Mitreva M."/>
            <person name="Nelson J."/>
            <person name="Hou S."/>
            <person name="Wollam A."/>
            <person name="Pepin K.H."/>
            <person name="Johnson M."/>
            <person name="Bhonagiri V."/>
            <person name="Nash W.E."/>
            <person name="Warren W."/>
            <person name="Chinwalla A."/>
            <person name="Mardis E.R."/>
            <person name="Wilson R.K."/>
        </authorList>
    </citation>
    <scope>NUCLEOTIDE SEQUENCE [LARGE SCALE GENOMIC DNA]</scope>
    <source>
        <strain evidence="13">ATCC 49176</strain>
    </source>
</reference>
<comment type="catalytic activity">
    <reaction evidence="11">
        <text>DNA(n) + a 2'-deoxyribonucleoside 5'-triphosphate = DNA(n+1) + diphosphate</text>
        <dbReference type="Rhea" id="RHEA:22508"/>
        <dbReference type="Rhea" id="RHEA-COMP:17339"/>
        <dbReference type="Rhea" id="RHEA-COMP:17340"/>
        <dbReference type="ChEBI" id="CHEBI:33019"/>
        <dbReference type="ChEBI" id="CHEBI:61560"/>
        <dbReference type="ChEBI" id="CHEBI:173112"/>
        <dbReference type="EC" id="2.7.7.7"/>
    </reaction>
</comment>
<evidence type="ECO:0000256" key="10">
    <source>
        <dbReference type="ARBA" id="ARBA00026073"/>
    </source>
</evidence>
<dbReference type="RefSeq" id="WP_023391985.1">
    <property type="nucleotide sequence ID" value="NZ_KI535340.1"/>
</dbReference>
<dbReference type="eggNOG" id="COG0587">
    <property type="taxonomic scope" value="Bacteria"/>
</dbReference>
<dbReference type="GO" id="GO:0003887">
    <property type="term" value="F:DNA-directed DNA polymerase activity"/>
    <property type="evidence" value="ECO:0007669"/>
    <property type="project" value="UniProtKB-KW"/>
</dbReference>
<dbReference type="PANTHER" id="PTHR32294:SF0">
    <property type="entry name" value="DNA POLYMERASE III SUBUNIT ALPHA"/>
    <property type="match status" value="1"/>
</dbReference>
<comment type="caution">
    <text evidence="13">The sequence shown here is derived from an EMBL/GenBank/DDBJ whole genome shotgun (WGS) entry which is preliminary data.</text>
</comment>
<keyword evidence="8" id="KW-0239">DNA-directed DNA polymerase</keyword>
<dbReference type="Pfam" id="PF07733">
    <property type="entry name" value="DNA_pol3_alpha"/>
    <property type="match status" value="1"/>
</dbReference>
<dbReference type="Gene3D" id="1.10.10.1600">
    <property type="entry name" value="Bacterial DNA polymerase III alpha subunit, thumb domain"/>
    <property type="match status" value="1"/>
</dbReference>
<dbReference type="InterPro" id="IPR029460">
    <property type="entry name" value="DNAPol_HHH"/>
</dbReference>
<dbReference type="EMBL" id="ACIN03000013">
    <property type="protein sequence ID" value="ESK65182.1"/>
    <property type="molecule type" value="Genomic_DNA"/>
</dbReference>
<evidence type="ECO:0000256" key="5">
    <source>
        <dbReference type="ARBA" id="ARBA00022679"/>
    </source>
</evidence>
<dbReference type="Gene3D" id="1.10.150.870">
    <property type="match status" value="1"/>
</dbReference>
<dbReference type="Pfam" id="PF01336">
    <property type="entry name" value="tRNA_anti-codon"/>
    <property type="match status" value="1"/>
</dbReference>
<dbReference type="GO" id="GO:0005737">
    <property type="term" value="C:cytoplasm"/>
    <property type="evidence" value="ECO:0007669"/>
    <property type="project" value="UniProtKB-SubCell"/>
</dbReference>
<evidence type="ECO:0000256" key="7">
    <source>
        <dbReference type="ARBA" id="ARBA00022705"/>
    </source>
</evidence>
<dbReference type="InterPro" id="IPR004805">
    <property type="entry name" value="DnaE2/DnaE/PolC"/>
</dbReference>
<dbReference type="HOGENOM" id="CLU_001600_0_1_9"/>
<dbReference type="CDD" id="cd04485">
    <property type="entry name" value="DnaE_OBF"/>
    <property type="match status" value="1"/>
</dbReference>
<evidence type="ECO:0000256" key="4">
    <source>
        <dbReference type="ARBA" id="ARBA00019114"/>
    </source>
</evidence>
<evidence type="ECO:0000313" key="13">
    <source>
        <dbReference type="EMBL" id="ESK65182.1"/>
    </source>
</evidence>
<comment type="subcellular location">
    <subcellularLocation>
        <location evidence="1">Cytoplasm</location>
    </subcellularLocation>
</comment>
<dbReference type="InterPro" id="IPR041931">
    <property type="entry name" value="DNA_pol3_alpha_thumb_dom"/>
</dbReference>
<accession>W1Q294</accession>
<dbReference type="OrthoDB" id="9803237at2"/>
<dbReference type="Pfam" id="PF14579">
    <property type="entry name" value="HHH_6"/>
    <property type="match status" value="1"/>
</dbReference>
<comment type="subunit">
    <text evidence="10">DNA polymerase III contains a core (composed of alpha, epsilon and theta chains) that associates with a tau subunit. This core dimerizes to form the POLIII' complex. PolIII' associates with the gamma complex (composed of gamma, delta, delta', psi and chi chains) and with the beta chain to form the complete DNA polymerase III complex.</text>
</comment>
<keyword evidence="14" id="KW-1185">Reference proteome</keyword>
<gene>
    <name evidence="13" type="ORF">GCWU000182_001343</name>
</gene>
<evidence type="ECO:0000256" key="2">
    <source>
        <dbReference type="ARBA" id="ARBA00009496"/>
    </source>
</evidence>
<sequence length="1116" mass="125602">MLFNVHSANSLLASTLTIPSYVEAAKERGYQILGLADVHSLQGALDFYNRCQAAGLKAMIGATIKLPGALKQTQVYPFLVYALNQAGYYELIGLIRRLSHQPLSPGAIWDYLTQSCHNLFYISCGHASEVEQTLIHSGDQEASLVLERLEQVFGPGNVYLGVAAFPYNPVEGEALKAFAKAYQVPLVVGQGVSTLNQGDAFSLKVLEAIGANETLDVELRAMQGVHYVYNWADLEAQYVRLGLADCLTNSRQLADRMQVSLPQNQAFLPKFPTPDHLPASQFLRDLTQSALEDLRPADLAVYQQRLDYELEVIDSMGFSDYFLIVWDIIVYCQSHAIRVGPGRGSAAGSLVSYLLGITRVDPIQYNLLFERFLNPERYNMPDIDMDIPDNKRQQVLHYVVERYGQEQVAQIATLGTFGARAAMRDTLRVLGADSETLRVWARAIPKELDISLPQAYQKSAALRQLVSQSETNQQLFQVAQTIEGLPRHISTHAAAVVIHDQALDQVIPVVERPNQPLMTQFTMYDVEKVGLLKMDFLGLRNLNLLDTIIKQVQKSQADFDIEAISMEDAQTLALFRAADTNGVFQFESDGIKQVLRKLQPERFEDIVAVNALFRPGPMKQIDHYVARRHGKESYQAIHPILEEILAPTYGIIVYQEQVMQVCQRMAGFSLGQADLLRRAMGKKQADVMAREREHFIRGAREQGIEPEIASATYDYIYEFASYGFNRSHAVVYSTLAFQLAYLKVHYPLAFYQALLNMGSSNQTTMADYILEAKRHTGPLLGLNLNESQIGFSVSGQQLQVGLSAIRTLRHDFVSHIVEDRQLLGPYTGLLHFMQRLPKKWLKHEWLESLISVGAFDYTGMNRPTLLKNLDKLMQSVTFSGGNLSLFPELEPRIEWVEDWNPSQKRDKEVEILGFSLEGHPVATYQAFAKSHPNLLSVRDILAAQPNLKVQTLVLVKGIRVINTKKQELMAFLELEDEVASISGVVFPQSYRHYVSLLKEGQVLLVEGTVELDRQGRHQLIIKRLSPVNEQEAKAPNSPNEHPFQRCFVQVKAFQDLKPFLPGLRKFADQYSGPVAMILVDGNRQTFQLDDAYRVSYGQKAQAELAKLLTPFKIIYK</sequence>
<evidence type="ECO:0000256" key="9">
    <source>
        <dbReference type="ARBA" id="ARBA00025611"/>
    </source>
</evidence>
<dbReference type="GO" id="GO:0003676">
    <property type="term" value="F:nucleic acid binding"/>
    <property type="evidence" value="ECO:0007669"/>
    <property type="project" value="InterPro"/>
</dbReference>
<dbReference type="GO" id="GO:0006260">
    <property type="term" value="P:DNA replication"/>
    <property type="evidence" value="ECO:0007669"/>
    <property type="project" value="UniProtKB-KW"/>
</dbReference>
<protein>
    <recommendedName>
        <fullName evidence="4">DNA polymerase III subunit alpha</fullName>
        <ecNumber evidence="3">2.7.7.7</ecNumber>
    </recommendedName>
</protein>
<comment type="function">
    <text evidence="9">DNA polymerase III is a complex, multichain enzyme responsible for most of the replicative synthesis in bacteria. This DNA polymerase also exhibits 3' to 5' exonuclease activity. The alpha chain is the DNA polymerase.</text>
</comment>
<evidence type="ECO:0000256" key="1">
    <source>
        <dbReference type="ARBA" id="ARBA00004496"/>
    </source>
</evidence>
<evidence type="ECO:0000259" key="12">
    <source>
        <dbReference type="SMART" id="SM00481"/>
    </source>
</evidence>